<gene>
    <name evidence="4" type="ORF">HPS54_05040</name>
</gene>
<dbReference type="InterPro" id="IPR013783">
    <property type="entry name" value="Ig-like_fold"/>
</dbReference>
<feature type="domain" description="Sialate O-acetylesterase" evidence="3">
    <location>
        <begin position="104"/>
        <end position="224"/>
    </location>
</feature>
<evidence type="ECO:0000256" key="1">
    <source>
        <dbReference type="ARBA" id="ARBA00022801"/>
    </source>
</evidence>
<dbReference type="Gene3D" id="2.60.40.10">
    <property type="entry name" value="Immunoglobulins"/>
    <property type="match status" value="1"/>
</dbReference>
<dbReference type="Gene3D" id="3.40.50.1110">
    <property type="entry name" value="SGNH hydrolase"/>
    <property type="match status" value="2"/>
</dbReference>
<keyword evidence="1" id="KW-0378">Hydrolase</keyword>
<protein>
    <submittedName>
        <fullName evidence="4">9-O-acetylesterase</fullName>
    </submittedName>
</protein>
<dbReference type="PANTHER" id="PTHR22901">
    <property type="entry name" value="SIALATE O-ACETYLESTERASE"/>
    <property type="match status" value="1"/>
</dbReference>
<dbReference type="EMBL" id="JABKKJ010000005">
    <property type="protein sequence ID" value="NPE24887.1"/>
    <property type="molecule type" value="Genomic_DNA"/>
</dbReference>
<keyword evidence="2" id="KW-0732">Signal</keyword>
<sequence length="643" mass="71054">MTKRIRIMLLLLVAVLPAAAQLRLPAIMSDHMVIQRNEKICFWGWADKGAKITVSIAGNTASVKAGRDGRWSVELPPLPAGGPHTVTVKTKKETLTLNDILVGEVWICSGQSNMEFRMRSINNADEEIRTANNANIRSFDVQKDMARFPKDDLKGDWKICSPQTAGNFSAVGYLFCREIAERLNVPVGLINTSWGGTDIESWMSMEAIDAFPKYKRLMTRLRSEELEAYLARGKEVEAAFLKAIAEEPGEKEQWYLPSYSKEDWKPLRVPGLWTDDALSGVDGVVWTTVEFTVPEALAGQQAVLSLGMIDDDDVTWINGTKVGSTVGYDIKRRYVVPAGVLKGGKNELTVKIVDNHAGGGCYGSSDLFFLQVGQERLSILGDGWKYKIAVDNEAFEYVEDGPNAFPSRLFNAMVAPIAGYPARGFVWYQGENNAPRAEEYYRLFPAMINDWRKHWNRGDMPFYWVQLANYMPADDHPAASNWAVLRDAQNSARSLPHTGQAVTIDVGDANDIHPRDKQTVGHRLARLALHNDYGMADVYCESPQALKAVRKGNDVLVTFGNVAGGLKAKSRYGYVCGFAVAGADGKYRWVKAVVSGTDGVLLDCSGMDAPKSVRYAWADNPDDANLYNSAGLPAVPFEKAVEE</sequence>
<accession>A0ABX2B1I0</accession>
<proteinExistence type="predicted"/>
<dbReference type="Proteomes" id="UP000820977">
    <property type="component" value="Unassembled WGS sequence"/>
</dbReference>
<dbReference type="InterPro" id="IPR005181">
    <property type="entry name" value="SASA"/>
</dbReference>
<reference evidence="4 5" key="1">
    <citation type="submission" date="2020-05" db="EMBL/GenBank/DDBJ databases">
        <title>Distinct polysaccharide utilization as determinants for interspecies competition between intestinal Prevotella spp.</title>
        <authorList>
            <person name="Galvez E.J.C."/>
            <person name="Iljazovic A."/>
            <person name="Strowig T."/>
        </authorList>
    </citation>
    <scope>NUCLEOTIDE SEQUENCE [LARGE SCALE GENOMIC DNA]</scope>
    <source>
        <strain evidence="4 5">PCHR</strain>
    </source>
</reference>
<dbReference type="SUPFAM" id="SSF49785">
    <property type="entry name" value="Galactose-binding domain-like"/>
    <property type="match status" value="1"/>
</dbReference>
<evidence type="ECO:0000256" key="2">
    <source>
        <dbReference type="SAM" id="SignalP"/>
    </source>
</evidence>
<evidence type="ECO:0000313" key="5">
    <source>
        <dbReference type="Proteomes" id="UP000820977"/>
    </source>
</evidence>
<feature type="domain" description="Sialate O-acetylesterase" evidence="3">
    <location>
        <begin position="421"/>
        <end position="528"/>
    </location>
</feature>
<feature type="signal peptide" evidence="2">
    <location>
        <begin position="1"/>
        <end position="20"/>
    </location>
</feature>
<name>A0ABX2B1I0_9BACT</name>
<dbReference type="Pfam" id="PF03629">
    <property type="entry name" value="SASA"/>
    <property type="match status" value="2"/>
</dbReference>
<feature type="chain" id="PRO_5046207364" evidence="2">
    <location>
        <begin position="21"/>
        <end position="643"/>
    </location>
</feature>
<keyword evidence="5" id="KW-1185">Reference proteome</keyword>
<dbReference type="SUPFAM" id="SSF52266">
    <property type="entry name" value="SGNH hydrolase"/>
    <property type="match status" value="1"/>
</dbReference>
<dbReference type="InterPro" id="IPR036514">
    <property type="entry name" value="SGNH_hydro_sf"/>
</dbReference>
<evidence type="ECO:0000259" key="3">
    <source>
        <dbReference type="Pfam" id="PF03629"/>
    </source>
</evidence>
<organism evidence="4 5">
    <name type="scientific">Xylanibacter caecicola</name>
    <dbReference type="NCBI Taxonomy" id="2736294"/>
    <lineage>
        <taxon>Bacteria</taxon>
        <taxon>Pseudomonadati</taxon>
        <taxon>Bacteroidota</taxon>
        <taxon>Bacteroidia</taxon>
        <taxon>Bacteroidales</taxon>
        <taxon>Prevotellaceae</taxon>
        <taxon>Xylanibacter</taxon>
    </lineage>
</organism>
<evidence type="ECO:0000313" key="4">
    <source>
        <dbReference type="EMBL" id="NPE24887.1"/>
    </source>
</evidence>
<comment type="caution">
    <text evidence="4">The sequence shown here is derived from an EMBL/GenBank/DDBJ whole genome shotgun (WGS) entry which is preliminary data.</text>
</comment>
<dbReference type="InterPro" id="IPR008979">
    <property type="entry name" value="Galactose-bd-like_sf"/>
</dbReference>
<dbReference type="PANTHER" id="PTHR22901:SF0">
    <property type="entry name" value="SIALATE O-ACETYLESTERASE"/>
    <property type="match status" value="1"/>
</dbReference>
<dbReference type="InterPro" id="IPR039329">
    <property type="entry name" value="SIAE"/>
</dbReference>
<dbReference type="RefSeq" id="WP_172344372.1">
    <property type="nucleotide sequence ID" value="NZ_CASYYZ010000064.1"/>
</dbReference>